<reference evidence="2" key="2">
    <citation type="submission" date="2015-03" db="UniProtKB">
        <authorList>
            <consortium name="EnsemblPlants"/>
        </authorList>
    </citation>
    <scope>IDENTIFICATION</scope>
</reference>
<proteinExistence type="predicted"/>
<dbReference type="EnsemblPlants" id="Bo9g038560.1">
    <property type="protein sequence ID" value="Bo9g038560.1"/>
    <property type="gene ID" value="Bo9g038560"/>
</dbReference>
<dbReference type="Proteomes" id="UP000032141">
    <property type="component" value="Chromosome C9"/>
</dbReference>
<name>A0A0D3E4W6_BRAOL</name>
<feature type="compositionally biased region" description="Low complexity" evidence="1">
    <location>
        <begin position="28"/>
        <end position="38"/>
    </location>
</feature>
<feature type="region of interest" description="Disordered" evidence="1">
    <location>
        <begin position="1"/>
        <end position="70"/>
    </location>
</feature>
<feature type="compositionally biased region" description="Low complexity" evidence="1">
    <location>
        <begin position="11"/>
        <end position="21"/>
    </location>
</feature>
<evidence type="ECO:0000313" key="2">
    <source>
        <dbReference type="EnsemblPlants" id="Bo9g038560.1"/>
    </source>
</evidence>
<dbReference type="AlphaFoldDB" id="A0A0D3E4W6"/>
<dbReference type="HOGENOM" id="CLU_033858_0_0_1"/>
<keyword evidence="3" id="KW-1185">Reference proteome</keyword>
<evidence type="ECO:0000313" key="3">
    <source>
        <dbReference type="Proteomes" id="UP000032141"/>
    </source>
</evidence>
<feature type="compositionally biased region" description="Pro residues" evidence="1">
    <location>
        <begin position="39"/>
        <end position="52"/>
    </location>
</feature>
<sequence length="395" mass="43829">MLGEPGSHLDPSSSAPGSSGPETVIETQSSQRVSRSPPSGAPPVPRFVAPPAPHDHVPEVPPPVPSPTAPPMPAGIHPDLMVPPSALYLQYTVEDLLAHPCREGLPVIDPDRPDGTLRFGVDGCVAQNITETIKSYFSEPHPNWKKTPIYVRKTWFKIFAGVNEKVKKTFNAKAKARLLDTVSNWKGDWIVKGYERGKPPELIKEVWDGIIRYWRDPDSIRVAESCSASQLQSLLQLYERTHKNKAGQFLDARSEQIFNDLVGQVEDGQTQLTQQSIDGLPVTLSLEVVPNKKGRTLGIGSVNDVPRTTSSYDERRDDEVTQLRNELDSTRSAFTARMGGVEGFLDVVAATNPEWESLLRNMRRQIPIPGESSDTHDEADVERRSEEFYRAINDP</sequence>
<protein>
    <submittedName>
        <fullName evidence="2">Uncharacterized protein</fullName>
    </submittedName>
</protein>
<dbReference type="Gramene" id="Bo9g038560.1">
    <property type="protein sequence ID" value="Bo9g038560.1"/>
    <property type="gene ID" value="Bo9g038560"/>
</dbReference>
<reference evidence="2 3" key="1">
    <citation type="journal article" date="2014" name="Genome Biol.">
        <title>Transcriptome and methylome profiling reveals relics of genome dominance in the mesopolyploid Brassica oleracea.</title>
        <authorList>
            <person name="Parkin I.A."/>
            <person name="Koh C."/>
            <person name="Tang H."/>
            <person name="Robinson S.J."/>
            <person name="Kagale S."/>
            <person name="Clarke W.E."/>
            <person name="Town C.D."/>
            <person name="Nixon J."/>
            <person name="Krishnakumar V."/>
            <person name="Bidwell S.L."/>
            <person name="Denoeud F."/>
            <person name="Belcram H."/>
            <person name="Links M.G."/>
            <person name="Just J."/>
            <person name="Clarke C."/>
            <person name="Bender T."/>
            <person name="Huebert T."/>
            <person name="Mason A.S."/>
            <person name="Pires J.C."/>
            <person name="Barker G."/>
            <person name="Moore J."/>
            <person name="Walley P.G."/>
            <person name="Manoli S."/>
            <person name="Batley J."/>
            <person name="Edwards D."/>
            <person name="Nelson M.N."/>
            <person name="Wang X."/>
            <person name="Paterson A.H."/>
            <person name="King G."/>
            <person name="Bancroft I."/>
            <person name="Chalhoub B."/>
            <person name="Sharpe A.G."/>
        </authorList>
    </citation>
    <scope>NUCLEOTIDE SEQUENCE</scope>
    <source>
        <strain evidence="2 3">cv. TO1000</strain>
    </source>
</reference>
<feature type="compositionally biased region" description="Pro residues" evidence="1">
    <location>
        <begin position="59"/>
        <end position="70"/>
    </location>
</feature>
<organism evidence="2 3">
    <name type="scientific">Brassica oleracea var. oleracea</name>
    <dbReference type="NCBI Taxonomy" id="109376"/>
    <lineage>
        <taxon>Eukaryota</taxon>
        <taxon>Viridiplantae</taxon>
        <taxon>Streptophyta</taxon>
        <taxon>Embryophyta</taxon>
        <taxon>Tracheophyta</taxon>
        <taxon>Spermatophyta</taxon>
        <taxon>Magnoliopsida</taxon>
        <taxon>eudicotyledons</taxon>
        <taxon>Gunneridae</taxon>
        <taxon>Pentapetalae</taxon>
        <taxon>rosids</taxon>
        <taxon>malvids</taxon>
        <taxon>Brassicales</taxon>
        <taxon>Brassicaceae</taxon>
        <taxon>Brassiceae</taxon>
        <taxon>Brassica</taxon>
    </lineage>
</organism>
<evidence type="ECO:0000256" key="1">
    <source>
        <dbReference type="SAM" id="MobiDB-lite"/>
    </source>
</evidence>
<accession>A0A0D3E4W6</accession>